<dbReference type="Proteomes" id="UP000654993">
    <property type="component" value="Unassembled WGS sequence"/>
</dbReference>
<organism evidence="14 15">
    <name type="scientific">Insulibacter thermoxylanivorax</name>
    <dbReference type="NCBI Taxonomy" id="2749268"/>
    <lineage>
        <taxon>Bacteria</taxon>
        <taxon>Bacillati</taxon>
        <taxon>Bacillota</taxon>
        <taxon>Bacilli</taxon>
        <taxon>Bacillales</taxon>
        <taxon>Paenibacillaceae</taxon>
        <taxon>Insulibacter</taxon>
    </lineage>
</organism>
<evidence type="ECO:0000256" key="1">
    <source>
        <dbReference type="ARBA" id="ARBA00010716"/>
    </source>
</evidence>
<dbReference type="Gene3D" id="2.30.40.10">
    <property type="entry name" value="Urease, subunit C, domain 1"/>
    <property type="match status" value="1"/>
</dbReference>
<sequence length="418" mass="44792">MKILLYRAVVYADRGAAAVSQMRGMACGRSQQSADAAGSDPYEILNGGAVLIEDGKIAAVYADEGAWANLDISDCELIDLDGRLLVPGFVDVHVHGGGGYDVMRGDVSHIQGMSRFHATHGTTTILPTTLTAEHHRIERAVAAIVDAIKEGQAGADIAGIHLEGPYISPARCGAQHPEYVRDASIAELDRYIRLSEGRIRLITIAPERPQALELIRYAAEQGITVSLGHTDATWAIMQEAVRQGASHVTHLFNGMRPLHHREPGAAGAALMLDELTVELICDGHHVHPDLIRFVHRVKPQGKIVLITDAMEAAGLPDGEEYQLGGLACFKRDGQVRLKSRGDLAGSCLTMDAALRNALRFTGGTLAEILPMLTINPARQAGIAASKGSIAPGKDADLTVLDDDFQVRATYVKGKRVYG</sequence>
<feature type="binding site" evidence="11">
    <location>
        <begin position="253"/>
        <end position="254"/>
    </location>
    <ligand>
        <name>substrate</name>
    </ligand>
</feature>
<dbReference type="Pfam" id="PF01979">
    <property type="entry name" value="Amidohydro_1"/>
    <property type="match status" value="1"/>
</dbReference>
<comment type="pathway">
    <text evidence="8">Amino-sugar metabolism; N-acetylneuraminate degradation; D-fructose 6-phosphate from N-acetylneuraminate: step 4/5.</text>
</comment>
<evidence type="ECO:0000256" key="10">
    <source>
        <dbReference type="PIRSR" id="PIRSR038994-1"/>
    </source>
</evidence>
<feature type="binding site" evidence="12">
    <location>
        <position position="163"/>
    </location>
    <ligand>
        <name>Zn(2+)</name>
        <dbReference type="ChEBI" id="CHEBI:29105"/>
    </ligand>
</feature>
<dbReference type="GO" id="GO:0046872">
    <property type="term" value="F:metal ion binding"/>
    <property type="evidence" value="ECO:0007669"/>
    <property type="project" value="UniProtKB-KW"/>
</dbReference>
<evidence type="ECO:0000256" key="3">
    <source>
        <dbReference type="ARBA" id="ARBA00018029"/>
    </source>
</evidence>
<feature type="binding site" evidence="12">
    <location>
        <position position="250"/>
    </location>
    <ligand>
        <name>Zn(2+)</name>
        <dbReference type="ChEBI" id="CHEBI:29105"/>
    </ligand>
</feature>
<evidence type="ECO:0000256" key="6">
    <source>
        <dbReference type="ARBA" id="ARBA00023277"/>
    </source>
</evidence>
<keyword evidence="6 9" id="KW-0119">Carbohydrate metabolism</keyword>
<keyword evidence="15" id="KW-1185">Reference proteome</keyword>
<dbReference type="PANTHER" id="PTHR11113">
    <property type="entry name" value="N-ACETYLGLUCOSAMINE-6-PHOSPHATE DEACETYLASE"/>
    <property type="match status" value="1"/>
</dbReference>
<dbReference type="NCBIfam" id="TIGR00221">
    <property type="entry name" value="nagA"/>
    <property type="match status" value="1"/>
</dbReference>
<dbReference type="InterPro" id="IPR032466">
    <property type="entry name" value="Metal_Hydrolase"/>
</dbReference>
<evidence type="ECO:0000256" key="5">
    <source>
        <dbReference type="ARBA" id="ARBA00022801"/>
    </source>
</evidence>
<gene>
    <name evidence="14" type="ORF">PRECH8_05470</name>
</gene>
<evidence type="ECO:0000259" key="13">
    <source>
        <dbReference type="Pfam" id="PF01979"/>
    </source>
</evidence>
<reference evidence="14" key="2">
    <citation type="journal article" date="2021" name="Data Brief">
        <title>Draft genome sequence data of the facultative, thermophilic, xylanolytic bacterium Paenibacillus sp. strain DA-C8.</title>
        <authorList>
            <person name="Chhe C."/>
            <person name="Uke A."/>
            <person name="Baramee S."/>
            <person name="Ungkulpasvich U."/>
            <person name="Tachaapaikoon C."/>
            <person name="Pason P."/>
            <person name="Waeonukul R."/>
            <person name="Ratanakhanokchai K."/>
            <person name="Kosugi A."/>
        </authorList>
    </citation>
    <scope>NUCLEOTIDE SEQUENCE</scope>
    <source>
        <strain evidence="14">DA-C8</strain>
    </source>
</reference>
<dbReference type="PIRSF" id="PIRSF038994">
    <property type="entry name" value="NagA"/>
    <property type="match status" value="1"/>
</dbReference>
<feature type="binding site" evidence="11">
    <location>
        <position position="285"/>
    </location>
    <ligand>
        <name>substrate</name>
    </ligand>
</feature>
<accession>A0A916VFD2</accession>
<feature type="binding site" evidence="12">
    <location>
        <position position="229"/>
    </location>
    <ligand>
        <name>Zn(2+)</name>
        <dbReference type="ChEBI" id="CHEBI:29105"/>
    </ligand>
</feature>
<feature type="domain" description="Amidohydrolase-related" evidence="13">
    <location>
        <begin position="85"/>
        <end position="416"/>
    </location>
</feature>
<comment type="catalytic activity">
    <reaction evidence="7">
        <text>N-acetyl-D-glucosamine 6-phosphate + H2O = D-glucosamine 6-phosphate + acetate</text>
        <dbReference type="Rhea" id="RHEA:22936"/>
        <dbReference type="ChEBI" id="CHEBI:15377"/>
        <dbReference type="ChEBI" id="CHEBI:30089"/>
        <dbReference type="ChEBI" id="CHEBI:57513"/>
        <dbReference type="ChEBI" id="CHEBI:58725"/>
        <dbReference type="EC" id="3.5.1.25"/>
    </reaction>
</comment>
<dbReference type="GO" id="GO:0006046">
    <property type="term" value="P:N-acetylglucosamine catabolic process"/>
    <property type="evidence" value="ECO:0007669"/>
    <property type="project" value="TreeGrafter"/>
</dbReference>
<evidence type="ECO:0000256" key="4">
    <source>
        <dbReference type="ARBA" id="ARBA00022723"/>
    </source>
</evidence>
<reference evidence="14" key="1">
    <citation type="submission" date="2020-08" db="EMBL/GenBank/DDBJ databases">
        <authorList>
            <person name="Uke A."/>
            <person name="Chhe C."/>
            <person name="Baramee S."/>
            <person name="Kosugi A."/>
        </authorList>
    </citation>
    <scope>NUCLEOTIDE SEQUENCE</scope>
    <source>
        <strain evidence="14">DA-C8</strain>
    </source>
</reference>
<dbReference type="PANTHER" id="PTHR11113:SF14">
    <property type="entry name" value="N-ACETYLGLUCOSAMINE-6-PHOSPHATE DEACETYLASE"/>
    <property type="match status" value="1"/>
</dbReference>
<keyword evidence="5 9" id="KW-0378">Hydrolase</keyword>
<comment type="similarity">
    <text evidence="1 9">Belongs to the metallo-dependent hydrolases superfamily. NagA family.</text>
</comment>
<evidence type="ECO:0000256" key="7">
    <source>
        <dbReference type="ARBA" id="ARBA00047647"/>
    </source>
</evidence>
<dbReference type="AlphaFoldDB" id="A0A916VFD2"/>
<name>A0A916VFD2_9BACL</name>
<dbReference type="Gene3D" id="3.20.20.140">
    <property type="entry name" value="Metal-dependent hydrolases"/>
    <property type="match status" value="1"/>
</dbReference>
<evidence type="ECO:0000256" key="8">
    <source>
        <dbReference type="ARBA" id="ARBA00060590"/>
    </source>
</evidence>
<comment type="caution">
    <text evidence="14">The sequence shown here is derived from an EMBL/GenBank/DDBJ whole genome shotgun (WGS) entry which is preliminary data.</text>
</comment>
<dbReference type="EC" id="3.5.1.25" evidence="2"/>
<evidence type="ECO:0000256" key="12">
    <source>
        <dbReference type="PIRSR" id="PIRSR038994-3"/>
    </source>
</evidence>
<dbReference type="CDD" id="cd00854">
    <property type="entry name" value="NagA"/>
    <property type="match status" value="1"/>
</dbReference>
<comment type="cofactor">
    <cofactor evidence="12">
        <name>a divalent metal cation</name>
        <dbReference type="ChEBI" id="CHEBI:60240"/>
    </cofactor>
    <text evidence="12">Binds 1 divalent metal cation per subunit.</text>
</comment>
<protein>
    <recommendedName>
        <fullName evidence="3">N-acetylglucosamine-6-phosphate deacetylase</fullName>
        <ecNumber evidence="2">3.5.1.25</ecNumber>
    </recommendedName>
</protein>
<keyword evidence="4 12" id="KW-0479">Metal-binding</keyword>
<evidence type="ECO:0000256" key="2">
    <source>
        <dbReference type="ARBA" id="ARBA00011899"/>
    </source>
</evidence>
<evidence type="ECO:0000256" key="11">
    <source>
        <dbReference type="PIRSR" id="PIRSR038994-2"/>
    </source>
</evidence>
<proteinExistence type="inferred from homology"/>
<feature type="binding site" evidence="11">
    <location>
        <position position="261"/>
    </location>
    <ligand>
        <name>substrate</name>
    </ligand>
</feature>
<dbReference type="InterPro" id="IPR003764">
    <property type="entry name" value="GlcNAc_6-P_deAcase"/>
</dbReference>
<evidence type="ECO:0000313" key="14">
    <source>
        <dbReference type="EMBL" id="GFR37251.1"/>
    </source>
</evidence>
<dbReference type="InterPro" id="IPR006680">
    <property type="entry name" value="Amidohydro-rel"/>
</dbReference>
<dbReference type="GO" id="GO:0008448">
    <property type="term" value="F:N-acetylglucosamine-6-phosphate deacetylase activity"/>
    <property type="evidence" value="ECO:0007669"/>
    <property type="project" value="UniProtKB-EC"/>
</dbReference>
<dbReference type="InterPro" id="IPR011059">
    <property type="entry name" value="Metal-dep_hydrolase_composite"/>
</dbReference>
<evidence type="ECO:0000256" key="9">
    <source>
        <dbReference type="PIRNR" id="PIRNR038994"/>
    </source>
</evidence>
<dbReference type="SUPFAM" id="SSF51338">
    <property type="entry name" value="Composite domain of metallo-dependent hydrolases"/>
    <property type="match status" value="1"/>
</dbReference>
<dbReference type="SUPFAM" id="SSF51556">
    <property type="entry name" value="Metallo-dependent hydrolases"/>
    <property type="match status" value="1"/>
</dbReference>
<dbReference type="FunFam" id="3.20.20.140:FF:000004">
    <property type="entry name" value="N-acetylglucosamine-6-phosphate deacetylase"/>
    <property type="match status" value="1"/>
</dbReference>
<evidence type="ECO:0000313" key="15">
    <source>
        <dbReference type="Proteomes" id="UP000654993"/>
    </source>
</evidence>
<feature type="binding site" evidence="11">
    <location>
        <position position="174"/>
    </location>
    <ligand>
        <name>substrate</name>
    </ligand>
</feature>
<feature type="active site" description="Proton donor/acceptor" evidence="10">
    <location>
        <position position="308"/>
    </location>
</feature>
<dbReference type="RefSeq" id="WP_200965546.1">
    <property type="nucleotide sequence ID" value="NZ_BMAQ01000004.1"/>
</dbReference>
<dbReference type="EMBL" id="BMAQ01000004">
    <property type="protein sequence ID" value="GFR37251.1"/>
    <property type="molecule type" value="Genomic_DNA"/>
</dbReference>
<feature type="binding site" evidence="11">
    <location>
        <begin position="343"/>
        <end position="345"/>
    </location>
    <ligand>
        <name>substrate</name>
    </ligand>
</feature>